<evidence type="ECO:0000313" key="2">
    <source>
        <dbReference type="Proteomes" id="UP000297245"/>
    </source>
</evidence>
<dbReference type="EMBL" id="ML180599">
    <property type="protein sequence ID" value="THU77014.1"/>
    <property type="molecule type" value="Genomic_DNA"/>
</dbReference>
<feature type="non-terminal residue" evidence="1">
    <location>
        <position position="109"/>
    </location>
</feature>
<name>A0A4S8KMZ7_DENBC</name>
<dbReference type="OrthoDB" id="301415at2759"/>
<evidence type="ECO:0000313" key="1">
    <source>
        <dbReference type="EMBL" id="THU77014.1"/>
    </source>
</evidence>
<keyword evidence="2" id="KW-1185">Reference proteome</keyword>
<dbReference type="AlphaFoldDB" id="A0A4S8KMZ7"/>
<dbReference type="Proteomes" id="UP000297245">
    <property type="component" value="Unassembled WGS sequence"/>
</dbReference>
<feature type="non-terminal residue" evidence="1">
    <location>
        <position position="1"/>
    </location>
</feature>
<gene>
    <name evidence="1" type="ORF">K435DRAFT_557768</name>
</gene>
<proteinExistence type="predicted"/>
<reference evidence="1 2" key="1">
    <citation type="journal article" date="2019" name="Nat. Ecol. Evol.">
        <title>Megaphylogeny resolves global patterns of mushroom evolution.</title>
        <authorList>
            <person name="Varga T."/>
            <person name="Krizsan K."/>
            <person name="Foldi C."/>
            <person name="Dima B."/>
            <person name="Sanchez-Garcia M."/>
            <person name="Sanchez-Ramirez S."/>
            <person name="Szollosi G.J."/>
            <person name="Szarkandi J.G."/>
            <person name="Papp V."/>
            <person name="Albert L."/>
            <person name="Andreopoulos W."/>
            <person name="Angelini C."/>
            <person name="Antonin V."/>
            <person name="Barry K.W."/>
            <person name="Bougher N.L."/>
            <person name="Buchanan P."/>
            <person name="Buyck B."/>
            <person name="Bense V."/>
            <person name="Catcheside P."/>
            <person name="Chovatia M."/>
            <person name="Cooper J."/>
            <person name="Damon W."/>
            <person name="Desjardin D."/>
            <person name="Finy P."/>
            <person name="Geml J."/>
            <person name="Haridas S."/>
            <person name="Hughes K."/>
            <person name="Justo A."/>
            <person name="Karasinski D."/>
            <person name="Kautmanova I."/>
            <person name="Kiss B."/>
            <person name="Kocsube S."/>
            <person name="Kotiranta H."/>
            <person name="LaButti K.M."/>
            <person name="Lechner B.E."/>
            <person name="Liimatainen K."/>
            <person name="Lipzen A."/>
            <person name="Lukacs Z."/>
            <person name="Mihaltcheva S."/>
            <person name="Morgado L.N."/>
            <person name="Niskanen T."/>
            <person name="Noordeloos M.E."/>
            <person name="Ohm R.A."/>
            <person name="Ortiz-Santana B."/>
            <person name="Ovrebo C."/>
            <person name="Racz N."/>
            <person name="Riley R."/>
            <person name="Savchenko A."/>
            <person name="Shiryaev A."/>
            <person name="Soop K."/>
            <person name="Spirin V."/>
            <person name="Szebenyi C."/>
            <person name="Tomsovsky M."/>
            <person name="Tulloss R.E."/>
            <person name="Uehling J."/>
            <person name="Grigoriev I.V."/>
            <person name="Vagvolgyi C."/>
            <person name="Papp T."/>
            <person name="Martin F.M."/>
            <person name="Miettinen O."/>
            <person name="Hibbett D.S."/>
            <person name="Nagy L.G."/>
        </authorList>
    </citation>
    <scope>NUCLEOTIDE SEQUENCE [LARGE SCALE GENOMIC DNA]</scope>
    <source>
        <strain evidence="1 2">CBS 962.96</strain>
    </source>
</reference>
<protein>
    <submittedName>
        <fullName evidence="1">Uncharacterized protein</fullName>
    </submittedName>
</protein>
<organism evidence="1 2">
    <name type="scientific">Dendrothele bispora (strain CBS 962.96)</name>
    <dbReference type="NCBI Taxonomy" id="1314807"/>
    <lineage>
        <taxon>Eukaryota</taxon>
        <taxon>Fungi</taxon>
        <taxon>Dikarya</taxon>
        <taxon>Basidiomycota</taxon>
        <taxon>Agaricomycotina</taxon>
        <taxon>Agaricomycetes</taxon>
        <taxon>Agaricomycetidae</taxon>
        <taxon>Agaricales</taxon>
        <taxon>Agaricales incertae sedis</taxon>
        <taxon>Dendrothele</taxon>
    </lineage>
</organism>
<accession>A0A4S8KMZ7</accession>
<sequence length="109" mass="12311">GRYHGIEEWNGIMIEANVHYYAVALMELAYGYIERQKKNKGIPSFTIPNLRFVNAAVFAVLSDDIKHSKASSAGAKRTYLLEEERISIPSGQDFVKYIHNGSPLPLIDR</sequence>